<proteinExistence type="predicted"/>
<dbReference type="OrthoDB" id="8543939at2"/>
<keyword evidence="3" id="KW-1185">Reference proteome</keyword>
<dbReference type="SUPFAM" id="SSF53474">
    <property type="entry name" value="alpha/beta-Hydrolases"/>
    <property type="match status" value="1"/>
</dbReference>
<dbReference type="STRING" id="1000565.METUNv1_04031"/>
<reference evidence="2 3" key="1">
    <citation type="journal article" date="2011" name="J. Bacteriol.">
        <title>Genome sequence of Methyloversatilis universalis FAM5T, a methylotrophic representative of the order Rhodocyclales.</title>
        <authorList>
            <person name="Kittichotirat W."/>
            <person name="Good N.M."/>
            <person name="Hall R."/>
            <person name="Bringel F."/>
            <person name="Lajus A."/>
            <person name="Medigue C."/>
            <person name="Smalley N.E."/>
            <person name="Beck D."/>
            <person name="Bumgarner R."/>
            <person name="Vuilleumier S."/>
            <person name="Kalyuzhnaya M.G."/>
        </authorList>
    </citation>
    <scope>NUCLEOTIDE SEQUENCE [LARGE SCALE GENOMIC DNA]</scope>
    <source>
        <strain evidence="3">ATCC BAA-1314 / JCM 13912 / FAM5</strain>
    </source>
</reference>
<dbReference type="RefSeq" id="WP_008064884.1">
    <property type="nucleotide sequence ID" value="NZ_AFHG01000059.1"/>
</dbReference>
<dbReference type="InterPro" id="IPR050228">
    <property type="entry name" value="Carboxylesterase_BioH"/>
</dbReference>
<dbReference type="EMBL" id="AFHG01000059">
    <property type="protein sequence ID" value="EGK70063.1"/>
    <property type="molecule type" value="Genomic_DNA"/>
</dbReference>
<accession>F5RI81</accession>
<name>F5RI81_METUF</name>
<dbReference type="InterPro" id="IPR000073">
    <property type="entry name" value="AB_hydrolase_1"/>
</dbReference>
<dbReference type="PANTHER" id="PTHR43194:SF2">
    <property type="entry name" value="PEROXISOMAL MEMBRANE PROTEIN LPX1"/>
    <property type="match status" value="1"/>
</dbReference>
<evidence type="ECO:0000313" key="2">
    <source>
        <dbReference type="EMBL" id="EGK70063.1"/>
    </source>
</evidence>
<dbReference type="Proteomes" id="UP000005019">
    <property type="component" value="Unassembled WGS sequence"/>
</dbReference>
<protein>
    <submittedName>
        <fullName evidence="2">Poly 3-hydroxybutyrate depolymerase</fullName>
    </submittedName>
</protein>
<dbReference type="eggNOG" id="COG2267">
    <property type="taxonomic scope" value="Bacteria"/>
</dbReference>
<dbReference type="Gene3D" id="3.40.50.1820">
    <property type="entry name" value="alpha/beta hydrolase"/>
    <property type="match status" value="1"/>
</dbReference>
<dbReference type="AlphaFoldDB" id="F5RI81"/>
<evidence type="ECO:0000259" key="1">
    <source>
        <dbReference type="Pfam" id="PF00561"/>
    </source>
</evidence>
<gene>
    <name evidence="2" type="ORF">METUNv1_04031</name>
</gene>
<dbReference type="Pfam" id="PF00561">
    <property type="entry name" value="Abhydrolase_1"/>
    <property type="match status" value="1"/>
</dbReference>
<organism evidence="2 3">
    <name type="scientific">Methyloversatilis universalis (strain ATCC BAA-1314 / DSM 25237 / JCM 13912 / CCUG 52030 / FAM5)</name>
    <dbReference type="NCBI Taxonomy" id="1000565"/>
    <lineage>
        <taxon>Bacteria</taxon>
        <taxon>Pseudomonadati</taxon>
        <taxon>Pseudomonadota</taxon>
        <taxon>Betaproteobacteria</taxon>
        <taxon>Nitrosomonadales</taxon>
        <taxon>Sterolibacteriaceae</taxon>
        <taxon>Methyloversatilis</taxon>
    </lineage>
</organism>
<dbReference type="PANTHER" id="PTHR43194">
    <property type="entry name" value="HYDROLASE ALPHA/BETA FOLD FAMILY"/>
    <property type="match status" value="1"/>
</dbReference>
<dbReference type="PRINTS" id="PR00111">
    <property type="entry name" value="ABHYDROLASE"/>
</dbReference>
<comment type="caution">
    <text evidence="2">The sequence shown here is derived from an EMBL/GenBank/DDBJ whole genome shotgun (WGS) entry which is preliminary data.</text>
</comment>
<feature type="domain" description="AB hydrolase-1" evidence="1">
    <location>
        <begin position="49"/>
        <end position="284"/>
    </location>
</feature>
<sequence>MGVIDKVAGWFGRARASEQPRLLQVQCANPKGLHRMAYAEWGDPDNPRVLVCVHGLTRVGRDFDFLAQRLSAHYRVVCPDVVGRGRSDWLPDAAGYGVPQYVGDMVTLIARLGVERVHWFGTSMGGLIGMALAALPDTPITRMVLNDVGPVVTAVSLRRIAEYVGKAPKFASLDEAERYIRVVSAPFGPLTDAQWRHLTVHSTRPRPDGGFEMGYDPDIGKPLAAMQFLGDIELWNLYDAIRCPTLCVRGAESDLITRDTLAQMAERGPKARTLEMPGVGHAPMFMDIAQTVPVEQFLLEDTVS</sequence>
<evidence type="ECO:0000313" key="3">
    <source>
        <dbReference type="Proteomes" id="UP000005019"/>
    </source>
</evidence>
<dbReference type="InterPro" id="IPR029058">
    <property type="entry name" value="AB_hydrolase_fold"/>
</dbReference>